<dbReference type="HAMAP" id="MF_02126">
    <property type="entry name" value="RF_methyltr_PrmC"/>
    <property type="match status" value="1"/>
</dbReference>
<keyword evidence="1 5" id="KW-0489">Methyltransferase</keyword>
<dbReference type="EC" id="2.1.1.297" evidence="5"/>
<comment type="caution">
    <text evidence="8">The sequence shown here is derived from an EMBL/GenBank/DDBJ whole genome shotgun (WGS) entry which is preliminary data.</text>
</comment>
<protein>
    <recommendedName>
        <fullName evidence="5">Release factor glutamine methyltransferase</fullName>
        <shortName evidence="5">RF MTase</shortName>
        <ecNumber evidence="5">2.1.1.297</ecNumber>
    </recommendedName>
    <alternativeName>
        <fullName evidence="5">N5-glutamine methyltransferase PrmC</fullName>
    </alternativeName>
    <alternativeName>
        <fullName evidence="5">Protein-(glutamine-N5) MTase PrmC</fullName>
    </alternativeName>
    <alternativeName>
        <fullName evidence="5">Protein-glutamine N-methyltransferase PrmC</fullName>
    </alternativeName>
</protein>
<evidence type="ECO:0000313" key="8">
    <source>
        <dbReference type="EMBL" id="MCK7612535.1"/>
    </source>
</evidence>
<dbReference type="RefSeq" id="WP_248153537.1">
    <property type="nucleotide sequence ID" value="NZ_JALNMJ010000005.1"/>
</dbReference>
<comment type="similarity">
    <text evidence="5">Belongs to the protein N5-glutamine methyltransferase family. PrmC subfamily.</text>
</comment>
<dbReference type="Pfam" id="PF05175">
    <property type="entry name" value="MTS"/>
    <property type="match status" value="1"/>
</dbReference>
<comment type="function">
    <text evidence="5">Methylates the class 1 translation termination release factors RF1/PrfA and RF2/PrfB on the glutamine residue of the universally conserved GGQ motif.</text>
</comment>
<dbReference type="PANTHER" id="PTHR18895:SF74">
    <property type="entry name" value="MTRF1L RELEASE FACTOR GLUTAMINE METHYLTRANSFERASE"/>
    <property type="match status" value="1"/>
</dbReference>
<dbReference type="InterPro" id="IPR002052">
    <property type="entry name" value="DNA_methylase_N6_adenine_CS"/>
</dbReference>
<name>A0ABT0GUJ7_9HYPH</name>
<dbReference type="InterPro" id="IPR029063">
    <property type="entry name" value="SAM-dependent_MTases_sf"/>
</dbReference>
<evidence type="ECO:0000313" key="9">
    <source>
        <dbReference type="Proteomes" id="UP001431221"/>
    </source>
</evidence>
<comment type="caution">
    <text evidence="5">Lacks conserved residue(s) required for the propagation of feature annotation.</text>
</comment>
<dbReference type="InterPro" id="IPR040758">
    <property type="entry name" value="PrmC_N"/>
</dbReference>
<dbReference type="GO" id="GO:0102559">
    <property type="term" value="F:peptide chain release factor N(5)-glutamine methyltransferase activity"/>
    <property type="evidence" value="ECO:0007669"/>
    <property type="project" value="UniProtKB-EC"/>
</dbReference>
<gene>
    <name evidence="5 8" type="primary">prmC</name>
    <name evidence="8" type="ORF">M0H32_10215</name>
</gene>
<dbReference type="SUPFAM" id="SSF53335">
    <property type="entry name" value="S-adenosyl-L-methionine-dependent methyltransferases"/>
    <property type="match status" value="1"/>
</dbReference>
<dbReference type="EMBL" id="JALNMJ010000005">
    <property type="protein sequence ID" value="MCK7612535.1"/>
    <property type="molecule type" value="Genomic_DNA"/>
</dbReference>
<dbReference type="Proteomes" id="UP001431221">
    <property type="component" value="Unassembled WGS sequence"/>
</dbReference>
<dbReference type="PROSITE" id="PS00092">
    <property type="entry name" value="N6_MTASE"/>
    <property type="match status" value="1"/>
</dbReference>
<keyword evidence="9" id="KW-1185">Reference proteome</keyword>
<reference evidence="8" key="1">
    <citation type="submission" date="2022-04" db="EMBL/GenBank/DDBJ databases">
        <title>Roseibium sp. CAU 1639 isolated from mud.</title>
        <authorList>
            <person name="Kim W."/>
        </authorList>
    </citation>
    <scope>NUCLEOTIDE SEQUENCE</scope>
    <source>
        <strain evidence="8">CAU 1639</strain>
    </source>
</reference>
<accession>A0ABT0GUJ7</accession>
<dbReference type="NCBIfam" id="TIGR00536">
    <property type="entry name" value="hemK_fam"/>
    <property type="match status" value="1"/>
</dbReference>
<evidence type="ECO:0000256" key="4">
    <source>
        <dbReference type="ARBA" id="ARBA00048391"/>
    </source>
</evidence>
<dbReference type="Pfam" id="PF17827">
    <property type="entry name" value="PrmC_N"/>
    <property type="match status" value="1"/>
</dbReference>
<dbReference type="Gene3D" id="3.40.50.150">
    <property type="entry name" value="Vaccinia Virus protein VP39"/>
    <property type="match status" value="1"/>
</dbReference>
<evidence type="ECO:0000256" key="1">
    <source>
        <dbReference type="ARBA" id="ARBA00022603"/>
    </source>
</evidence>
<feature type="binding site" evidence="5">
    <location>
        <position position="143"/>
    </location>
    <ligand>
        <name>S-adenosyl-L-methionine</name>
        <dbReference type="ChEBI" id="CHEBI:59789"/>
    </ligand>
</feature>
<feature type="binding site" evidence="5">
    <location>
        <position position="194"/>
    </location>
    <ligand>
        <name>S-adenosyl-L-methionine</name>
        <dbReference type="ChEBI" id="CHEBI:59789"/>
    </ligand>
</feature>
<comment type="catalytic activity">
    <reaction evidence="4 5">
        <text>L-glutaminyl-[peptide chain release factor] + S-adenosyl-L-methionine = N(5)-methyl-L-glutaminyl-[peptide chain release factor] + S-adenosyl-L-homocysteine + H(+)</text>
        <dbReference type="Rhea" id="RHEA:42896"/>
        <dbReference type="Rhea" id="RHEA-COMP:10271"/>
        <dbReference type="Rhea" id="RHEA-COMP:10272"/>
        <dbReference type="ChEBI" id="CHEBI:15378"/>
        <dbReference type="ChEBI" id="CHEBI:30011"/>
        <dbReference type="ChEBI" id="CHEBI:57856"/>
        <dbReference type="ChEBI" id="CHEBI:59789"/>
        <dbReference type="ChEBI" id="CHEBI:61891"/>
        <dbReference type="EC" id="2.1.1.297"/>
    </reaction>
</comment>
<keyword evidence="2 5" id="KW-0808">Transferase</keyword>
<evidence type="ECO:0000256" key="2">
    <source>
        <dbReference type="ARBA" id="ARBA00022679"/>
    </source>
</evidence>
<evidence type="ECO:0000259" key="6">
    <source>
        <dbReference type="Pfam" id="PF05175"/>
    </source>
</evidence>
<feature type="binding site" evidence="5">
    <location>
        <begin position="194"/>
        <end position="197"/>
    </location>
    <ligand>
        <name>substrate</name>
    </ligand>
</feature>
<sequence>MEIGQLYRSVRDRFRAAGLETPELDAKLLVSAALEISLSALVLQEHDRAGDAAIALAEGHALKRLGGVPVGRILGERDFYGRRFLLNDATLEPRPDTETLIEAVLGRCDPDEALLFCDIGTGTGAIAVTLLAELPASRTIAVDLSVDALHCAYRNADLHGVADRLLPVCADYTAALRPAQDDLSRESLDWVVSNPPYIRSSVLGELSREVIQHDPLLALDGGDDGLEAYRIIVADAAHLLRKDGHIALEIGFDQAADLKKQLRHHGFGAIEIIRDLSGNDRVVLARKL</sequence>
<evidence type="ECO:0000256" key="5">
    <source>
        <dbReference type="HAMAP-Rule" id="MF_02126"/>
    </source>
</evidence>
<dbReference type="InterPro" id="IPR007848">
    <property type="entry name" value="Small_mtfrase_dom"/>
</dbReference>
<proteinExistence type="inferred from homology"/>
<feature type="binding site" evidence="5">
    <location>
        <begin position="120"/>
        <end position="124"/>
    </location>
    <ligand>
        <name>S-adenosyl-L-methionine</name>
        <dbReference type="ChEBI" id="CHEBI:59789"/>
    </ligand>
</feature>
<dbReference type="GO" id="GO:0032259">
    <property type="term" value="P:methylation"/>
    <property type="evidence" value="ECO:0007669"/>
    <property type="project" value="UniProtKB-KW"/>
</dbReference>
<dbReference type="InterPro" id="IPR004556">
    <property type="entry name" value="HemK-like"/>
</dbReference>
<dbReference type="Gene3D" id="1.10.8.10">
    <property type="entry name" value="DNA helicase RuvA subunit, C-terminal domain"/>
    <property type="match status" value="1"/>
</dbReference>
<dbReference type="PANTHER" id="PTHR18895">
    <property type="entry name" value="HEMK METHYLTRANSFERASE"/>
    <property type="match status" value="1"/>
</dbReference>
<evidence type="ECO:0000259" key="7">
    <source>
        <dbReference type="Pfam" id="PF17827"/>
    </source>
</evidence>
<dbReference type="NCBIfam" id="TIGR03534">
    <property type="entry name" value="RF_mod_PrmC"/>
    <property type="match status" value="1"/>
</dbReference>
<dbReference type="InterPro" id="IPR019874">
    <property type="entry name" value="RF_methyltr_PrmC"/>
</dbReference>
<dbReference type="CDD" id="cd02440">
    <property type="entry name" value="AdoMet_MTases"/>
    <property type="match status" value="1"/>
</dbReference>
<feature type="domain" description="Release factor glutamine methyltransferase N-terminal" evidence="7">
    <location>
        <begin position="5"/>
        <end position="75"/>
    </location>
</feature>
<evidence type="ECO:0000256" key="3">
    <source>
        <dbReference type="ARBA" id="ARBA00022691"/>
    </source>
</evidence>
<organism evidence="8 9">
    <name type="scientific">Roseibium sediminicola</name>
    <dbReference type="NCBI Taxonomy" id="2933272"/>
    <lineage>
        <taxon>Bacteria</taxon>
        <taxon>Pseudomonadati</taxon>
        <taxon>Pseudomonadota</taxon>
        <taxon>Alphaproteobacteria</taxon>
        <taxon>Hyphomicrobiales</taxon>
        <taxon>Stappiaceae</taxon>
        <taxon>Roseibium</taxon>
    </lineage>
</organism>
<dbReference type="InterPro" id="IPR050320">
    <property type="entry name" value="N5-glutamine_MTase"/>
</dbReference>
<feature type="domain" description="Methyltransferase small" evidence="6">
    <location>
        <begin position="117"/>
        <end position="199"/>
    </location>
</feature>
<keyword evidence="3 5" id="KW-0949">S-adenosyl-L-methionine</keyword>